<name>A0A6M0IS80_9BACT</name>
<evidence type="ECO:0000256" key="6">
    <source>
        <dbReference type="ARBA" id="ARBA00023136"/>
    </source>
</evidence>
<accession>A0A6M0IS80</accession>
<dbReference type="PANTHER" id="PTHR34582">
    <property type="entry name" value="UPF0702 TRANSMEMBRANE PROTEIN YCAP"/>
    <property type="match status" value="1"/>
</dbReference>
<evidence type="ECO:0000313" key="9">
    <source>
        <dbReference type="EMBL" id="NEU69873.1"/>
    </source>
</evidence>
<keyword evidence="3" id="KW-1003">Cell membrane</keyword>
<comment type="similarity">
    <text evidence="2">Belongs to the UPF0702 family.</text>
</comment>
<feature type="transmembrane region" description="Helical" evidence="7">
    <location>
        <begin position="27"/>
        <end position="46"/>
    </location>
</feature>
<protein>
    <submittedName>
        <fullName evidence="9">DUF421 domain-containing protein</fullName>
    </submittedName>
</protein>
<keyword evidence="5 7" id="KW-1133">Transmembrane helix</keyword>
<dbReference type="Gene3D" id="3.30.240.20">
    <property type="entry name" value="bsu07140 like domains"/>
    <property type="match status" value="1"/>
</dbReference>
<comment type="caution">
    <text evidence="9">The sequence shown here is derived from an EMBL/GenBank/DDBJ whole genome shotgun (WGS) entry which is preliminary data.</text>
</comment>
<dbReference type="Pfam" id="PF04239">
    <property type="entry name" value="DUF421"/>
    <property type="match status" value="1"/>
</dbReference>
<evidence type="ECO:0000256" key="1">
    <source>
        <dbReference type="ARBA" id="ARBA00004651"/>
    </source>
</evidence>
<dbReference type="Proteomes" id="UP000477386">
    <property type="component" value="Unassembled WGS sequence"/>
</dbReference>
<evidence type="ECO:0000259" key="8">
    <source>
        <dbReference type="Pfam" id="PF04239"/>
    </source>
</evidence>
<dbReference type="GO" id="GO:0005886">
    <property type="term" value="C:plasma membrane"/>
    <property type="evidence" value="ECO:0007669"/>
    <property type="project" value="UniProtKB-SubCell"/>
</dbReference>
<dbReference type="RefSeq" id="WP_164042621.1">
    <property type="nucleotide sequence ID" value="NZ_JAAGNZ010000002.1"/>
</dbReference>
<dbReference type="AlphaFoldDB" id="A0A6M0IS80"/>
<comment type="subcellular location">
    <subcellularLocation>
        <location evidence="1">Cell membrane</location>
        <topology evidence="1">Multi-pass membrane protein</topology>
    </subcellularLocation>
</comment>
<keyword evidence="4 7" id="KW-0812">Transmembrane</keyword>
<evidence type="ECO:0000256" key="4">
    <source>
        <dbReference type="ARBA" id="ARBA00022692"/>
    </source>
</evidence>
<sequence>MKKEDINLYDWQRILVGEVPGIFYVEILIRAAAIYLLLVLAMRLMGRRMASQLSRNEMAAMVSLAAAIGIPILDASRGLLPAYIIALVVVFTQRIVSYWAAKRESFEALSQGDRSTLVENSVIQLANMESARISRELLFAQLRSGGLVHLGYVKRLYLEANGAFTLIKEDEPKPGLSILPIWDTDFVGQQEKAPDQRVCNRCGNAQPDPHRATDTCTTCGSDEWVTALK</sequence>
<feature type="domain" description="YetF C-terminal" evidence="8">
    <location>
        <begin position="102"/>
        <end position="183"/>
    </location>
</feature>
<feature type="transmembrane region" description="Helical" evidence="7">
    <location>
        <begin position="58"/>
        <end position="76"/>
    </location>
</feature>
<evidence type="ECO:0000256" key="5">
    <source>
        <dbReference type="ARBA" id="ARBA00022989"/>
    </source>
</evidence>
<keyword evidence="10" id="KW-1185">Reference proteome</keyword>
<evidence type="ECO:0000256" key="3">
    <source>
        <dbReference type="ARBA" id="ARBA00022475"/>
    </source>
</evidence>
<organism evidence="9 10">
    <name type="scientific">Spirosoma agri</name>
    <dbReference type="NCBI Taxonomy" id="1987381"/>
    <lineage>
        <taxon>Bacteria</taxon>
        <taxon>Pseudomonadati</taxon>
        <taxon>Bacteroidota</taxon>
        <taxon>Cytophagia</taxon>
        <taxon>Cytophagales</taxon>
        <taxon>Cytophagaceae</taxon>
        <taxon>Spirosoma</taxon>
    </lineage>
</organism>
<evidence type="ECO:0000313" key="10">
    <source>
        <dbReference type="Proteomes" id="UP000477386"/>
    </source>
</evidence>
<dbReference type="PANTHER" id="PTHR34582:SF6">
    <property type="entry name" value="UPF0702 TRANSMEMBRANE PROTEIN YCAP"/>
    <property type="match status" value="1"/>
</dbReference>
<dbReference type="InterPro" id="IPR023090">
    <property type="entry name" value="UPF0702_alpha/beta_dom_sf"/>
</dbReference>
<reference evidence="9 10" key="1">
    <citation type="submission" date="2020-02" db="EMBL/GenBank/DDBJ databases">
        <title>Draft genome sequence of two Spirosoma agri KCTC 52727 and Spirosoma terrae KCTC 52035.</title>
        <authorList>
            <person name="Rojas J."/>
            <person name="Ambika Manirajan B."/>
            <person name="Ratering S."/>
            <person name="Suarez C."/>
            <person name="Schnell S."/>
        </authorList>
    </citation>
    <scope>NUCLEOTIDE SEQUENCE [LARGE SCALE GENOMIC DNA]</scope>
    <source>
        <strain evidence="9 10">KCTC 52727</strain>
    </source>
</reference>
<evidence type="ECO:0000256" key="2">
    <source>
        <dbReference type="ARBA" id="ARBA00006448"/>
    </source>
</evidence>
<keyword evidence="6 7" id="KW-0472">Membrane</keyword>
<gene>
    <name evidence="9" type="ORF">GK091_23540</name>
</gene>
<dbReference type="InterPro" id="IPR007353">
    <property type="entry name" value="DUF421"/>
</dbReference>
<dbReference type="EMBL" id="JAAGNZ010000002">
    <property type="protein sequence ID" value="NEU69873.1"/>
    <property type="molecule type" value="Genomic_DNA"/>
</dbReference>
<evidence type="ECO:0000256" key="7">
    <source>
        <dbReference type="SAM" id="Phobius"/>
    </source>
</evidence>
<proteinExistence type="inferred from homology"/>